<feature type="region of interest" description="Disordered" evidence="1">
    <location>
        <begin position="206"/>
        <end position="233"/>
    </location>
</feature>
<dbReference type="PANTHER" id="PTHR15615:SF108">
    <property type="entry name" value="PROTEIN CNPPD1"/>
    <property type="match status" value="1"/>
</dbReference>
<dbReference type="EMBL" id="JARKIB010000011">
    <property type="protein sequence ID" value="KAJ7774994.1"/>
    <property type="molecule type" value="Genomic_DNA"/>
</dbReference>
<evidence type="ECO:0000313" key="4">
    <source>
        <dbReference type="EMBL" id="KAJ7774994.1"/>
    </source>
</evidence>
<keyword evidence="2" id="KW-0812">Transmembrane</keyword>
<evidence type="ECO:0000313" key="5">
    <source>
        <dbReference type="Proteomes" id="UP001215598"/>
    </source>
</evidence>
<feature type="compositionally biased region" description="Basic and acidic residues" evidence="1">
    <location>
        <begin position="219"/>
        <end position="233"/>
    </location>
</feature>
<dbReference type="GO" id="GO:0000307">
    <property type="term" value="C:cyclin-dependent protein kinase holoenzyme complex"/>
    <property type="evidence" value="ECO:0007669"/>
    <property type="project" value="TreeGrafter"/>
</dbReference>
<reference evidence="4" key="1">
    <citation type="submission" date="2023-03" db="EMBL/GenBank/DDBJ databases">
        <title>Massive genome expansion in bonnet fungi (Mycena s.s.) driven by repeated elements and novel gene families across ecological guilds.</title>
        <authorList>
            <consortium name="Lawrence Berkeley National Laboratory"/>
            <person name="Harder C.B."/>
            <person name="Miyauchi S."/>
            <person name="Viragh M."/>
            <person name="Kuo A."/>
            <person name="Thoen E."/>
            <person name="Andreopoulos B."/>
            <person name="Lu D."/>
            <person name="Skrede I."/>
            <person name="Drula E."/>
            <person name="Henrissat B."/>
            <person name="Morin E."/>
            <person name="Kohler A."/>
            <person name="Barry K."/>
            <person name="LaButti K."/>
            <person name="Morin E."/>
            <person name="Salamov A."/>
            <person name="Lipzen A."/>
            <person name="Mereny Z."/>
            <person name="Hegedus B."/>
            <person name="Baldrian P."/>
            <person name="Stursova M."/>
            <person name="Weitz H."/>
            <person name="Taylor A."/>
            <person name="Grigoriev I.V."/>
            <person name="Nagy L.G."/>
            <person name="Martin F."/>
            <person name="Kauserud H."/>
        </authorList>
    </citation>
    <scope>NUCLEOTIDE SEQUENCE</scope>
    <source>
        <strain evidence="4">CBHHK182m</strain>
    </source>
</reference>
<organism evidence="4 5">
    <name type="scientific">Mycena metata</name>
    <dbReference type="NCBI Taxonomy" id="1033252"/>
    <lineage>
        <taxon>Eukaryota</taxon>
        <taxon>Fungi</taxon>
        <taxon>Dikarya</taxon>
        <taxon>Basidiomycota</taxon>
        <taxon>Agaricomycotina</taxon>
        <taxon>Agaricomycetes</taxon>
        <taxon>Agaricomycetidae</taxon>
        <taxon>Agaricales</taxon>
        <taxon>Marasmiineae</taxon>
        <taxon>Mycenaceae</taxon>
        <taxon>Mycena</taxon>
    </lineage>
</organism>
<gene>
    <name evidence="4" type="ORF">B0H16DRAFT_1408174</name>
</gene>
<keyword evidence="2" id="KW-0472">Membrane</keyword>
<evidence type="ECO:0000259" key="3">
    <source>
        <dbReference type="Pfam" id="PF00134"/>
    </source>
</evidence>
<dbReference type="GO" id="GO:0005634">
    <property type="term" value="C:nucleus"/>
    <property type="evidence" value="ECO:0007669"/>
    <property type="project" value="TreeGrafter"/>
</dbReference>
<keyword evidence="2" id="KW-1133">Transmembrane helix</keyword>
<dbReference type="Proteomes" id="UP001215598">
    <property type="component" value="Unassembled WGS sequence"/>
</dbReference>
<evidence type="ECO:0000256" key="2">
    <source>
        <dbReference type="SAM" id="Phobius"/>
    </source>
</evidence>
<keyword evidence="5" id="KW-1185">Reference proteome</keyword>
<protein>
    <recommendedName>
        <fullName evidence="3">Cyclin N-terminal domain-containing protein</fullName>
    </recommendedName>
</protein>
<dbReference type="InterPro" id="IPR006671">
    <property type="entry name" value="Cyclin_N"/>
</dbReference>
<feature type="transmembrane region" description="Helical" evidence="2">
    <location>
        <begin position="51"/>
        <end position="77"/>
    </location>
</feature>
<dbReference type="AlphaFoldDB" id="A0AAD7K1Q1"/>
<dbReference type="InterPro" id="IPR013922">
    <property type="entry name" value="Cyclin_PHO80-like"/>
</dbReference>
<comment type="caution">
    <text evidence="4">The sequence shown here is derived from an EMBL/GenBank/DDBJ whole genome shotgun (WGS) entry which is preliminary data.</text>
</comment>
<dbReference type="Gene3D" id="1.10.472.10">
    <property type="entry name" value="Cyclin-like"/>
    <property type="match status" value="1"/>
</dbReference>
<dbReference type="CDD" id="cd20557">
    <property type="entry name" value="CYCLIN_ScPCL1-like"/>
    <property type="match status" value="1"/>
</dbReference>
<dbReference type="PANTHER" id="PTHR15615">
    <property type="match status" value="1"/>
</dbReference>
<dbReference type="Pfam" id="PF00134">
    <property type="entry name" value="Cyclin_N"/>
    <property type="match status" value="1"/>
</dbReference>
<dbReference type="GO" id="GO:0016538">
    <property type="term" value="F:cyclin-dependent protein serine/threonine kinase regulator activity"/>
    <property type="evidence" value="ECO:0007669"/>
    <property type="project" value="TreeGrafter"/>
</dbReference>
<proteinExistence type="predicted"/>
<evidence type="ECO:0000256" key="1">
    <source>
        <dbReference type="SAM" id="MobiDB-lite"/>
    </source>
</evidence>
<name>A0AAD7K1Q1_9AGAR</name>
<dbReference type="SUPFAM" id="SSF47954">
    <property type="entry name" value="Cyclin-like"/>
    <property type="match status" value="1"/>
</dbReference>
<dbReference type="GO" id="GO:0019901">
    <property type="term" value="F:protein kinase binding"/>
    <property type="evidence" value="ECO:0007669"/>
    <property type="project" value="InterPro"/>
</dbReference>
<dbReference type="InterPro" id="IPR036915">
    <property type="entry name" value="Cyclin-like_sf"/>
</dbReference>
<accession>A0AAD7K1Q1</accession>
<sequence length="233" mass="26836">MQHTYQARHKRPLPDPLFGCGHIAGICTRFITHLYQGPAFPRRSARTNYHLTYFIAFALHFANLHEAVLYSALALLLRLKDKFPEARGSSGHRLFLAAFMISSKCLYDVCYSNLGWYRLAQQIYSLREINQMERELCRHLEWELTVKKHTLMNLKAALVRDFAPKNKGPKPRYTMDMFSTGERTAGLGTSLKLTAKQTPYITRKHGTTLARARASRTSESGRGRQHERTEFDT</sequence>
<feature type="domain" description="Cyclin N-terminal" evidence="3">
    <location>
        <begin position="53"/>
        <end position="145"/>
    </location>
</feature>